<reference evidence="5" key="1">
    <citation type="submission" date="2021-04" db="EMBL/GenBank/DDBJ databases">
        <title>Genome sequence of Woronichinia naegeliana from Washington state freshwater lake bloom.</title>
        <authorList>
            <person name="Dreher T.W."/>
        </authorList>
    </citation>
    <scope>NUCLEOTIDE SEQUENCE</scope>
    <source>
        <strain evidence="5">WA131</strain>
    </source>
</reference>
<feature type="compositionally biased region" description="Pro residues" evidence="4">
    <location>
        <begin position="292"/>
        <end position="301"/>
    </location>
</feature>
<evidence type="ECO:0000256" key="2">
    <source>
        <dbReference type="ARBA" id="ARBA00022670"/>
    </source>
</evidence>
<feature type="region of interest" description="Disordered" evidence="4">
    <location>
        <begin position="278"/>
        <end position="301"/>
    </location>
</feature>
<dbReference type="GO" id="GO:0006508">
    <property type="term" value="P:proteolysis"/>
    <property type="evidence" value="ECO:0007669"/>
    <property type="project" value="UniProtKB-KW"/>
</dbReference>
<dbReference type="InterPro" id="IPR043504">
    <property type="entry name" value="Peptidase_S1_PA_chymotrypsin"/>
</dbReference>
<accession>A0A977PXS4</accession>
<comment type="similarity">
    <text evidence="1">Belongs to the peptidase S1C family.</text>
</comment>
<gene>
    <name evidence="5" type="ORF">KA717_07420</name>
</gene>
<dbReference type="GO" id="GO:0008233">
    <property type="term" value="F:peptidase activity"/>
    <property type="evidence" value="ECO:0007669"/>
    <property type="project" value="UniProtKB-KW"/>
</dbReference>
<dbReference type="InterPro" id="IPR051201">
    <property type="entry name" value="Chloro_Bact_Ser_Proteases"/>
</dbReference>
<dbReference type="Pfam" id="PF13365">
    <property type="entry name" value="Trypsin_2"/>
    <property type="match status" value="1"/>
</dbReference>
<proteinExistence type="inferred from homology"/>
<evidence type="ECO:0000313" key="5">
    <source>
        <dbReference type="EMBL" id="UXE62578.1"/>
    </source>
</evidence>
<name>A0A977PXS4_9CYAN</name>
<dbReference type="Proteomes" id="UP001065613">
    <property type="component" value="Chromosome"/>
</dbReference>
<keyword evidence="3" id="KW-0378">Hydrolase</keyword>
<dbReference type="AlphaFoldDB" id="A0A977PXS4"/>
<dbReference type="KEGG" id="wna:KA717_07420"/>
<protein>
    <submittedName>
        <fullName evidence="5">Serine protease</fullName>
    </submittedName>
</protein>
<evidence type="ECO:0000256" key="3">
    <source>
        <dbReference type="ARBA" id="ARBA00022801"/>
    </source>
</evidence>
<evidence type="ECO:0000256" key="1">
    <source>
        <dbReference type="ARBA" id="ARBA00010541"/>
    </source>
</evidence>
<keyword evidence="2 5" id="KW-0645">Protease</keyword>
<dbReference type="EMBL" id="CP073041">
    <property type="protein sequence ID" value="UXE62578.1"/>
    <property type="molecule type" value="Genomic_DNA"/>
</dbReference>
<dbReference type="SUPFAM" id="SSF50494">
    <property type="entry name" value="Trypsin-like serine proteases"/>
    <property type="match status" value="1"/>
</dbReference>
<dbReference type="PANTHER" id="PTHR43343">
    <property type="entry name" value="PEPTIDASE S12"/>
    <property type="match status" value="1"/>
</dbReference>
<evidence type="ECO:0000256" key="4">
    <source>
        <dbReference type="SAM" id="MobiDB-lite"/>
    </source>
</evidence>
<sequence>MNGRLLILVTSLISFGLGFFLQGLPRGNCSPNIVESSYAPKSEVLSPSYAPSSSKTPDVLEQYARSITVKVLSGENWGSGILIRQKDNIYNVLTNQHVLIFGEGKSYRIVTSDGKTYPAKLVTIKGLSHQDLGLLQFKSQKKYTIAILSSKVKPIQSEKVLAAGFPFDSRFKGSQGFLVNWGQIEILNTRSFGGGYQIGYSNLVKKGMSGGPLINLQGQVIGINGVHKYPLWGNPYVFNDGDTASPSEKQKMSQFSWAIPIQTFLEIAPQYLEKNTQRRTEKVTQKKIVPLSNPPLPDRSW</sequence>
<dbReference type="PANTHER" id="PTHR43343:SF3">
    <property type="entry name" value="PROTEASE DO-LIKE 8, CHLOROPLASTIC"/>
    <property type="match status" value="1"/>
</dbReference>
<dbReference type="InterPro" id="IPR009003">
    <property type="entry name" value="Peptidase_S1_PA"/>
</dbReference>
<dbReference type="Gene3D" id="2.40.10.10">
    <property type="entry name" value="Trypsin-like serine proteases"/>
    <property type="match status" value="2"/>
</dbReference>
<organism evidence="5">
    <name type="scientific">Woronichinia naegeliana WA131</name>
    <dbReference type="NCBI Taxonomy" id="2824559"/>
    <lineage>
        <taxon>Bacteria</taxon>
        <taxon>Bacillati</taxon>
        <taxon>Cyanobacteriota</taxon>
        <taxon>Cyanophyceae</taxon>
        <taxon>Synechococcales</taxon>
        <taxon>Coelosphaeriaceae</taxon>
        <taxon>Woronichinia</taxon>
    </lineage>
</organism>